<dbReference type="EMBL" id="CP003587">
    <property type="protein sequence ID" value="AGY58695.1"/>
    <property type="molecule type" value="Genomic_DNA"/>
</dbReference>
<proteinExistence type="predicted"/>
<dbReference type="InterPro" id="IPR021256">
    <property type="entry name" value="DUF2808"/>
</dbReference>
<keyword evidence="1" id="KW-0732">Signal</keyword>
<dbReference type="RefSeq" id="WP_023173877.1">
    <property type="nucleotide sequence ID" value="NC_022600.1"/>
</dbReference>
<sequence length="184" mass="19868">MKAFWICLSLLLSVAPATAIQLSDGESAFNGPLRLLRAAVTQNTVENFPVYYQFAIEAPAKLDEPLARIDIALPTEAGPYFGLYLPNPNQVRAFIPTDPYAQKPQEAARTLPIEATVNQSLISVRFLEPVAPGSVVTVEWGPVRNPSLDGNYLFSLTAFPPGPAPRGMYIGIGRIVIRSGGKDG</sequence>
<feature type="signal peptide" evidence="1">
    <location>
        <begin position="1"/>
        <end position="19"/>
    </location>
</feature>
<evidence type="ECO:0000313" key="3">
    <source>
        <dbReference type="Proteomes" id="UP000017396"/>
    </source>
</evidence>
<name>U5QLY3_GLOK1</name>
<dbReference type="AlphaFoldDB" id="U5QLY3"/>
<dbReference type="Pfam" id="PF10989">
    <property type="entry name" value="DUF2808"/>
    <property type="match status" value="1"/>
</dbReference>
<keyword evidence="3" id="KW-1185">Reference proteome</keyword>
<evidence type="ECO:0000313" key="2">
    <source>
        <dbReference type="EMBL" id="AGY58695.1"/>
    </source>
</evidence>
<organism evidence="2 3">
    <name type="scientific">Gloeobacter kilaueensis (strain ATCC BAA-2537 / CCAP 1431/1 / ULC 316 / JS1)</name>
    <dbReference type="NCBI Taxonomy" id="1183438"/>
    <lineage>
        <taxon>Bacteria</taxon>
        <taxon>Bacillati</taxon>
        <taxon>Cyanobacteriota</taxon>
        <taxon>Cyanophyceae</taxon>
        <taxon>Gloeobacterales</taxon>
        <taxon>Gloeobacteraceae</taxon>
        <taxon>Gloeobacter</taxon>
    </lineage>
</organism>
<evidence type="ECO:0000256" key="1">
    <source>
        <dbReference type="SAM" id="SignalP"/>
    </source>
</evidence>
<dbReference type="OrthoDB" id="423147at2"/>
<feature type="chain" id="PRO_5004663823" description="DUF2808 domain-containing protein" evidence="1">
    <location>
        <begin position="20"/>
        <end position="184"/>
    </location>
</feature>
<dbReference type="eggNOG" id="COG0265">
    <property type="taxonomic scope" value="Bacteria"/>
</dbReference>
<evidence type="ECO:0008006" key="4">
    <source>
        <dbReference type="Google" id="ProtNLM"/>
    </source>
</evidence>
<reference evidence="2 3" key="1">
    <citation type="journal article" date="2013" name="PLoS ONE">
        <title>Cultivation and Complete Genome Sequencing of Gloeobacter kilaueensis sp. nov., from a Lava Cave in Kilauea Caldera, Hawai'i.</title>
        <authorList>
            <person name="Saw J.H."/>
            <person name="Schatz M."/>
            <person name="Brown M.V."/>
            <person name="Kunkel D.D."/>
            <person name="Foster J.S."/>
            <person name="Shick H."/>
            <person name="Christensen S."/>
            <person name="Hou S."/>
            <person name="Wan X."/>
            <person name="Donachie S.P."/>
        </authorList>
    </citation>
    <scope>NUCLEOTIDE SEQUENCE [LARGE SCALE GENOMIC DNA]</scope>
    <source>
        <strain evidence="3">JS</strain>
    </source>
</reference>
<protein>
    <recommendedName>
        <fullName evidence="4">DUF2808 domain-containing protein</fullName>
    </recommendedName>
</protein>
<accession>U5QLY3</accession>
<gene>
    <name evidence="2" type="ORF">GKIL_2449</name>
</gene>
<dbReference type="KEGG" id="glj:GKIL_2449"/>
<dbReference type="HOGENOM" id="CLU_112932_0_0_3"/>
<dbReference type="Proteomes" id="UP000017396">
    <property type="component" value="Chromosome"/>
</dbReference>
<dbReference type="STRING" id="1183438.GKIL_2449"/>